<evidence type="ECO:0000313" key="1">
    <source>
        <dbReference type="EMBL" id="KAL2056965.1"/>
    </source>
</evidence>
<evidence type="ECO:0000313" key="2">
    <source>
        <dbReference type="Proteomes" id="UP001590951"/>
    </source>
</evidence>
<accession>A0ABR4BGU9</accession>
<protein>
    <submittedName>
        <fullName evidence="1">Uncharacterized protein</fullName>
    </submittedName>
</protein>
<gene>
    <name evidence="1" type="ORF">ABVK25_002704</name>
</gene>
<organism evidence="1 2">
    <name type="scientific">Lepraria finkii</name>
    <dbReference type="NCBI Taxonomy" id="1340010"/>
    <lineage>
        <taxon>Eukaryota</taxon>
        <taxon>Fungi</taxon>
        <taxon>Dikarya</taxon>
        <taxon>Ascomycota</taxon>
        <taxon>Pezizomycotina</taxon>
        <taxon>Lecanoromycetes</taxon>
        <taxon>OSLEUM clade</taxon>
        <taxon>Lecanoromycetidae</taxon>
        <taxon>Lecanorales</taxon>
        <taxon>Lecanorineae</taxon>
        <taxon>Stereocaulaceae</taxon>
        <taxon>Lepraria</taxon>
    </lineage>
</organism>
<name>A0ABR4BGU9_9LECA</name>
<comment type="caution">
    <text evidence="1">The sequence shown here is derived from an EMBL/GenBank/DDBJ whole genome shotgun (WGS) entry which is preliminary data.</text>
</comment>
<keyword evidence="2" id="KW-1185">Reference proteome</keyword>
<dbReference type="Proteomes" id="UP001590951">
    <property type="component" value="Unassembled WGS sequence"/>
</dbReference>
<sequence length="118" mass="13495">MTIWYTRKVLTVSLSVTKSAYYLWEPPYRHEEDFTLGNNAKHDNPSEGYYWESVRKRLLDIMVHNQYIPRPAKVLLLGESAHDETVRGVLTEALKSVMEDMPEILQEGAEDVGARGAA</sequence>
<dbReference type="EMBL" id="JBHFEH010000006">
    <property type="protein sequence ID" value="KAL2056965.1"/>
    <property type="molecule type" value="Genomic_DNA"/>
</dbReference>
<reference evidence="1 2" key="1">
    <citation type="submission" date="2024-09" db="EMBL/GenBank/DDBJ databases">
        <title>Rethinking Asexuality: The Enigmatic Case of Functional Sexual Genes in Lepraria (Stereocaulaceae).</title>
        <authorList>
            <person name="Doellman M."/>
            <person name="Sun Y."/>
            <person name="Barcenas-Pena A."/>
            <person name="Lumbsch H.T."/>
            <person name="Grewe F."/>
        </authorList>
    </citation>
    <scope>NUCLEOTIDE SEQUENCE [LARGE SCALE GENOMIC DNA]</scope>
    <source>
        <strain evidence="1 2">Grewe 0041</strain>
    </source>
</reference>
<proteinExistence type="predicted"/>